<keyword evidence="3" id="KW-1185">Reference proteome</keyword>
<proteinExistence type="predicted"/>
<comment type="caution">
    <text evidence="2">The sequence shown here is derived from an EMBL/GenBank/DDBJ whole genome shotgun (WGS) entry which is preliminary data.</text>
</comment>
<dbReference type="Proteomes" id="UP001329430">
    <property type="component" value="Chromosome 5"/>
</dbReference>
<feature type="region of interest" description="Disordered" evidence="1">
    <location>
        <begin position="306"/>
        <end position="388"/>
    </location>
</feature>
<gene>
    <name evidence="2" type="ORF">RI129_007356</name>
</gene>
<name>A0AAN7VDG3_9COLE</name>
<feature type="compositionally biased region" description="Low complexity" evidence="1">
    <location>
        <begin position="357"/>
        <end position="372"/>
    </location>
</feature>
<evidence type="ECO:0000256" key="1">
    <source>
        <dbReference type="SAM" id="MobiDB-lite"/>
    </source>
</evidence>
<reference evidence="2 3" key="1">
    <citation type="journal article" date="2024" name="Insects">
        <title>An Improved Chromosome-Level Genome Assembly of the Firefly Pyrocoelia pectoralis.</title>
        <authorList>
            <person name="Fu X."/>
            <person name="Meyer-Rochow V.B."/>
            <person name="Ballantyne L."/>
            <person name="Zhu X."/>
        </authorList>
    </citation>
    <scope>NUCLEOTIDE SEQUENCE [LARGE SCALE GENOMIC DNA]</scope>
    <source>
        <strain evidence="2">XCY_ONT2</strain>
    </source>
</reference>
<evidence type="ECO:0000313" key="3">
    <source>
        <dbReference type="Proteomes" id="UP001329430"/>
    </source>
</evidence>
<dbReference type="EMBL" id="JAVRBK010000005">
    <property type="protein sequence ID" value="KAK5643511.1"/>
    <property type="molecule type" value="Genomic_DNA"/>
</dbReference>
<evidence type="ECO:0000313" key="2">
    <source>
        <dbReference type="EMBL" id="KAK5643511.1"/>
    </source>
</evidence>
<accession>A0AAN7VDG3</accession>
<organism evidence="2 3">
    <name type="scientific">Pyrocoelia pectoralis</name>
    <dbReference type="NCBI Taxonomy" id="417401"/>
    <lineage>
        <taxon>Eukaryota</taxon>
        <taxon>Metazoa</taxon>
        <taxon>Ecdysozoa</taxon>
        <taxon>Arthropoda</taxon>
        <taxon>Hexapoda</taxon>
        <taxon>Insecta</taxon>
        <taxon>Pterygota</taxon>
        <taxon>Neoptera</taxon>
        <taxon>Endopterygota</taxon>
        <taxon>Coleoptera</taxon>
        <taxon>Polyphaga</taxon>
        <taxon>Elateriformia</taxon>
        <taxon>Elateroidea</taxon>
        <taxon>Lampyridae</taxon>
        <taxon>Lampyrinae</taxon>
        <taxon>Pyrocoelia</taxon>
    </lineage>
</organism>
<feature type="compositionally biased region" description="Basic and acidic residues" evidence="1">
    <location>
        <begin position="306"/>
        <end position="320"/>
    </location>
</feature>
<protein>
    <submittedName>
        <fullName evidence="2">Uncharacterized protein</fullName>
    </submittedName>
</protein>
<dbReference type="AlphaFoldDB" id="A0AAN7VDG3"/>
<sequence>MCNLGTTCCYKTICRHLCAKLEQIRAKIIHKLPSSSLQVTLQLLAVLQVAIIICTPCLSYPVFGTKRYNGRSTVLRRSNNNYSWGTPVQPYQQFMRTQRFPVNYYEMYPYGRDYQEDYYYPQETVSYPLYIPPPRTSKYEVYQAVLPYYYGDRPLPRQEFGYYGYEKGAEPIENLEDEIIHDAQREEREDAQPIGQEVLYENDDTEENLDDVNAAFLQNLIMSQMYKDASNNQKDYYDQYSNTDYYYDEDNYGKWDDTPILSKQTYQEDENVRELKQLVKPQRQEIYNLQKGPSAEERLHLFRKENKNKNQKLKDAEKHSWNNKRSFNKNRAIENDSIGSVRYTVTDPPHNDRKSISKTTSPPAITSTIIPKMTSTSPKRDSRKGQKEEVLMRPATPIKNPFSSKVLEMMKEPERKREPSVYDTIKHMLDVEKSLENSYRANEMKSPMRKRIITDEDSLIQQLSLLKKAQ</sequence>
<feature type="compositionally biased region" description="Basic and acidic residues" evidence="1">
    <location>
        <begin position="378"/>
        <end position="388"/>
    </location>
</feature>